<comment type="function">
    <text evidence="9">Required for the biogenesis of c-type cytochromes. Possible subunit of a heme lyase.</text>
</comment>
<reference evidence="13" key="1">
    <citation type="submission" date="2018-06" db="EMBL/GenBank/DDBJ databases">
        <authorList>
            <person name="Zhirakovskaya E."/>
        </authorList>
    </citation>
    <scope>NUCLEOTIDE SEQUENCE</scope>
</reference>
<dbReference type="GO" id="GO:0015232">
    <property type="term" value="F:heme transmembrane transporter activity"/>
    <property type="evidence" value="ECO:0007669"/>
    <property type="project" value="InterPro"/>
</dbReference>
<accession>A0A3B0VXE6</accession>
<feature type="transmembrane region" description="Helical" evidence="10">
    <location>
        <begin position="420"/>
        <end position="441"/>
    </location>
</feature>
<keyword evidence="13" id="KW-0456">Lyase</keyword>
<keyword evidence="4" id="KW-0997">Cell inner membrane</keyword>
<evidence type="ECO:0000256" key="9">
    <source>
        <dbReference type="ARBA" id="ARBA00037230"/>
    </source>
</evidence>
<comment type="subcellular location">
    <subcellularLocation>
        <location evidence="1">Cell inner membrane</location>
        <topology evidence="1">Multi-pass membrane protein</topology>
    </subcellularLocation>
</comment>
<evidence type="ECO:0000256" key="5">
    <source>
        <dbReference type="ARBA" id="ARBA00022692"/>
    </source>
</evidence>
<protein>
    <submittedName>
        <fullName evidence="13">Cytochrome c heme lyase subunit CcmF</fullName>
    </submittedName>
</protein>
<dbReference type="InterPro" id="IPR002541">
    <property type="entry name" value="Cyt_c_assembly"/>
</dbReference>
<dbReference type="InterPro" id="IPR032523">
    <property type="entry name" value="CcmF_C"/>
</dbReference>
<feature type="transmembrane region" description="Helical" evidence="10">
    <location>
        <begin position="96"/>
        <end position="113"/>
    </location>
</feature>
<dbReference type="PANTHER" id="PTHR43653">
    <property type="entry name" value="CYTOCHROME C ASSEMBLY PROTEIN-RELATED"/>
    <property type="match status" value="1"/>
</dbReference>
<feature type="domain" description="Cytochrome c assembly protein" evidence="11">
    <location>
        <begin position="89"/>
        <end position="296"/>
    </location>
</feature>
<keyword evidence="3" id="KW-1003">Cell membrane</keyword>
<sequence>MLAEIGQFTLAAGMILSLMLTVLPLYGYFTNNATLMQTARSLAYVQFIFILTSFLILVVLFVIQDFSVAYVWQNSNSILPLRYRISATWGAHEGSMLMWLMIQALWGALVAYFSKSLSNSQIARVLAIMGMVTLGFALFIFFMSNPFLRTIPAPFDGNDLNPLLQDIGLILHPPMLYMGYVGLSVPFAMAIAALLGGKIDEKWIRWSRPWTNAAWAFLTLGIVLGSWWAYYELGWGGWWFWDPAENASFLPWLAAVALIHVQAVSERRNAFRGWTVLLAIIAFSLCILGTFIIRSGLLTSVHAFASDPSRGVFLLGLLIFFSGSAFFLYALRAHKIKSTGGFDLSSRETFLLANSIIFIVVCFMVLLGTLFPMIFEAMGKKISIGSPYFGFMFFFMMIPMVVLLPFGALAKWRKDNIMRIIKLLMPAFVASIIATAIAWWLFGDLNIKATLGVFAAFWVFSSGILYFKQTKASLTRGMIGMQVAHLGVAFYLFGVSITEHTDFEIDTLMHPNETRIVKGYTVEFKGVEQKQIENYQANIGHFIVSKNNKIVAQMRPQKRSYLRQSSPMTEAAIDAGFTRDLYISLGEKINDQGGWAVRIYIKPFIRWMWGGGLLMMLGAFIAATDRRYIRHANRLKQQNIQEYLTHE</sequence>
<evidence type="ECO:0000256" key="8">
    <source>
        <dbReference type="ARBA" id="ARBA00023136"/>
    </source>
</evidence>
<dbReference type="EMBL" id="UOEW01000127">
    <property type="protein sequence ID" value="VAW36064.1"/>
    <property type="molecule type" value="Genomic_DNA"/>
</dbReference>
<feature type="transmembrane region" description="Helical" evidence="10">
    <location>
        <begin position="177"/>
        <end position="197"/>
    </location>
</feature>
<dbReference type="InterPro" id="IPR003568">
    <property type="entry name" value="Cyt_c_biogenesis_CcmF"/>
</dbReference>
<feature type="transmembrane region" description="Helical" evidence="10">
    <location>
        <begin position="6"/>
        <end position="29"/>
    </location>
</feature>
<feature type="transmembrane region" description="Helical" evidence="10">
    <location>
        <begin position="313"/>
        <end position="331"/>
    </location>
</feature>
<dbReference type="GO" id="GO:0016829">
    <property type="term" value="F:lyase activity"/>
    <property type="evidence" value="ECO:0007669"/>
    <property type="project" value="UniProtKB-KW"/>
</dbReference>
<dbReference type="NCBIfam" id="NF007691">
    <property type="entry name" value="PRK10369.1"/>
    <property type="match status" value="1"/>
</dbReference>
<feature type="transmembrane region" description="Helical" evidence="10">
    <location>
        <begin position="41"/>
        <end position="63"/>
    </location>
</feature>
<evidence type="ECO:0000259" key="12">
    <source>
        <dbReference type="Pfam" id="PF16327"/>
    </source>
</evidence>
<dbReference type="GO" id="GO:0005886">
    <property type="term" value="C:plasma membrane"/>
    <property type="evidence" value="ECO:0007669"/>
    <property type="project" value="UniProtKB-SubCell"/>
</dbReference>
<dbReference type="PRINTS" id="PR01410">
    <property type="entry name" value="CCBIOGENESIS"/>
</dbReference>
<comment type="similarity">
    <text evidence="2">Belongs to the CcmF/CycK/Ccl1/NrfE/CcsA family.</text>
</comment>
<feature type="transmembrane region" description="Helical" evidence="10">
    <location>
        <begin position="351"/>
        <end position="375"/>
    </location>
</feature>
<feature type="transmembrane region" description="Helical" evidence="10">
    <location>
        <begin position="447"/>
        <end position="467"/>
    </location>
</feature>
<dbReference type="GO" id="GO:0017004">
    <property type="term" value="P:cytochrome complex assembly"/>
    <property type="evidence" value="ECO:0007669"/>
    <property type="project" value="UniProtKB-KW"/>
</dbReference>
<feature type="transmembrane region" description="Helical" evidence="10">
    <location>
        <begin position="274"/>
        <end position="293"/>
    </location>
</feature>
<evidence type="ECO:0000256" key="10">
    <source>
        <dbReference type="SAM" id="Phobius"/>
    </source>
</evidence>
<evidence type="ECO:0000256" key="1">
    <source>
        <dbReference type="ARBA" id="ARBA00004429"/>
    </source>
</evidence>
<keyword evidence="8 10" id="KW-0472">Membrane</keyword>
<feature type="transmembrane region" description="Helical" evidence="10">
    <location>
        <begin position="479"/>
        <end position="498"/>
    </location>
</feature>
<organism evidence="13">
    <name type="scientific">hydrothermal vent metagenome</name>
    <dbReference type="NCBI Taxonomy" id="652676"/>
    <lineage>
        <taxon>unclassified sequences</taxon>
        <taxon>metagenomes</taxon>
        <taxon>ecological metagenomes</taxon>
    </lineage>
</organism>
<evidence type="ECO:0000256" key="6">
    <source>
        <dbReference type="ARBA" id="ARBA00022748"/>
    </source>
</evidence>
<keyword evidence="5 10" id="KW-0812">Transmembrane</keyword>
<dbReference type="Pfam" id="PF01578">
    <property type="entry name" value="Cytochrom_C_asm"/>
    <property type="match status" value="1"/>
</dbReference>
<dbReference type="AlphaFoldDB" id="A0A3B0VXE6"/>
<gene>
    <name evidence="13" type="ORF">MNBD_GAMMA01-363</name>
</gene>
<dbReference type="Pfam" id="PF16327">
    <property type="entry name" value="CcmF_C"/>
    <property type="match status" value="1"/>
</dbReference>
<name>A0A3B0VXE6_9ZZZZ</name>
<feature type="transmembrane region" description="Helical" evidence="10">
    <location>
        <begin position="249"/>
        <end position="265"/>
    </location>
</feature>
<keyword evidence="6" id="KW-0201">Cytochrome c-type biogenesis</keyword>
<evidence type="ECO:0000256" key="2">
    <source>
        <dbReference type="ARBA" id="ARBA00009186"/>
    </source>
</evidence>
<evidence type="ECO:0000256" key="4">
    <source>
        <dbReference type="ARBA" id="ARBA00022519"/>
    </source>
</evidence>
<dbReference type="NCBIfam" id="TIGR00353">
    <property type="entry name" value="nrfE"/>
    <property type="match status" value="1"/>
</dbReference>
<evidence type="ECO:0000256" key="7">
    <source>
        <dbReference type="ARBA" id="ARBA00022989"/>
    </source>
</evidence>
<evidence type="ECO:0000259" key="11">
    <source>
        <dbReference type="Pfam" id="PF01578"/>
    </source>
</evidence>
<dbReference type="PANTHER" id="PTHR43653:SF1">
    <property type="entry name" value="CYTOCHROME C-TYPE BIOGENESIS PROTEIN CCMF"/>
    <property type="match status" value="1"/>
</dbReference>
<evidence type="ECO:0000313" key="13">
    <source>
        <dbReference type="EMBL" id="VAW36064.1"/>
    </source>
</evidence>
<feature type="domain" description="Cytochrome c-type biogenesis protein CcmF C-terminal" evidence="12">
    <location>
        <begin position="315"/>
        <end position="626"/>
    </location>
</feature>
<dbReference type="PRINTS" id="PR01411">
    <property type="entry name" value="CCMFBIOGNSIS"/>
</dbReference>
<evidence type="ECO:0000256" key="3">
    <source>
        <dbReference type="ARBA" id="ARBA00022475"/>
    </source>
</evidence>
<feature type="transmembrane region" description="Helical" evidence="10">
    <location>
        <begin position="125"/>
        <end position="144"/>
    </location>
</feature>
<feature type="transmembrane region" description="Helical" evidence="10">
    <location>
        <begin position="209"/>
        <end position="229"/>
    </location>
</feature>
<feature type="transmembrane region" description="Helical" evidence="10">
    <location>
        <begin position="604"/>
        <end position="624"/>
    </location>
</feature>
<keyword evidence="7 10" id="KW-1133">Transmembrane helix</keyword>
<dbReference type="InterPro" id="IPR003567">
    <property type="entry name" value="Cyt_c_biogenesis"/>
</dbReference>
<proteinExistence type="inferred from homology"/>
<dbReference type="GO" id="GO:0020037">
    <property type="term" value="F:heme binding"/>
    <property type="evidence" value="ECO:0007669"/>
    <property type="project" value="InterPro"/>
</dbReference>
<feature type="transmembrane region" description="Helical" evidence="10">
    <location>
        <begin position="387"/>
        <end position="408"/>
    </location>
</feature>